<dbReference type="Gene3D" id="6.10.250.690">
    <property type="match status" value="1"/>
</dbReference>
<dbReference type="PANTHER" id="PTHR48111:SF28">
    <property type="entry name" value="TRANSCRIPTIONAL REGULATORY PROTEIN TCRX-RELATED"/>
    <property type="match status" value="1"/>
</dbReference>
<dbReference type="PANTHER" id="PTHR48111">
    <property type="entry name" value="REGULATOR OF RPOS"/>
    <property type="match status" value="1"/>
</dbReference>
<keyword evidence="7" id="KW-1185">Reference proteome</keyword>
<proteinExistence type="predicted"/>
<evidence type="ECO:0000259" key="4">
    <source>
        <dbReference type="PROSITE" id="PS50110"/>
    </source>
</evidence>
<dbReference type="Pfam" id="PF00072">
    <property type="entry name" value="Response_reg"/>
    <property type="match status" value="1"/>
</dbReference>
<feature type="domain" description="Response regulatory" evidence="4">
    <location>
        <begin position="12"/>
        <end position="126"/>
    </location>
</feature>
<evidence type="ECO:0000313" key="6">
    <source>
        <dbReference type="EMBL" id="GAA0227974.1"/>
    </source>
</evidence>
<evidence type="ECO:0000256" key="2">
    <source>
        <dbReference type="PROSITE-ProRule" id="PRU00169"/>
    </source>
</evidence>
<feature type="domain" description="OmpR/PhoB-type" evidence="5">
    <location>
        <begin position="146"/>
        <end position="243"/>
    </location>
</feature>
<sequence>MADREAAAPEARLLVVDDEPNIVELLDTSLSYAGFEVRTATTGREAVAATSTFTPDLIVLDVMLPDMDGFEVLRLLRGSGTRIPVLFLTARDGTDDKISGLTLGADDYVTKPFSLGEVLARVRAVLRRTAETAPVSPAPERVPDVSARTTFADIEVDRETHEVWKAGKPVTLSPTEFRLLQYFLDNPGKALSKAVILDHVWHYDFGRDSNIVESYVSYLRKKVDTTEPRLIHTIRGVGYALRVPRT</sequence>
<dbReference type="SMART" id="SM00448">
    <property type="entry name" value="REC"/>
    <property type="match status" value="1"/>
</dbReference>
<dbReference type="SUPFAM" id="SSF52172">
    <property type="entry name" value="CheY-like"/>
    <property type="match status" value="1"/>
</dbReference>
<dbReference type="InterPro" id="IPR036388">
    <property type="entry name" value="WH-like_DNA-bd_sf"/>
</dbReference>
<dbReference type="PROSITE" id="PS50110">
    <property type="entry name" value="RESPONSE_REGULATORY"/>
    <property type="match status" value="1"/>
</dbReference>
<accession>A0ABP3DF48</accession>
<dbReference type="InterPro" id="IPR016032">
    <property type="entry name" value="Sig_transdc_resp-reg_C-effctor"/>
</dbReference>
<protein>
    <submittedName>
        <fullName evidence="6">Two-component system response regulator PhoP</fullName>
    </submittedName>
</protein>
<dbReference type="Pfam" id="PF00486">
    <property type="entry name" value="Trans_reg_C"/>
    <property type="match status" value="1"/>
</dbReference>
<dbReference type="Proteomes" id="UP001500967">
    <property type="component" value="Unassembled WGS sequence"/>
</dbReference>
<comment type="caution">
    <text evidence="6">The sequence shown here is derived from an EMBL/GenBank/DDBJ whole genome shotgun (WGS) entry which is preliminary data.</text>
</comment>
<keyword evidence="2" id="KW-0597">Phosphoprotein</keyword>
<dbReference type="SUPFAM" id="SSF46894">
    <property type="entry name" value="C-terminal effector domain of the bipartite response regulators"/>
    <property type="match status" value="1"/>
</dbReference>
<evidence type="ECO:0000256" key="3">
    <source>
        <dbReference type="PROSITE-ProRule" id="PRU01091"/>
    </source>
</evidence>
<dbReference type="InterPro" id="IPR039420">
    <property type="entry name" value="WalR-like"/>
</dbReference>
<gene>
    <name evidence="6" type="primary">phoP</name>
    <name evidence="6" type="ORF">GCM10009539_11730</name>
</gene>
<dbReference type="CDD" id="cd00383">
    <property type="entry name" value="trans_reg_C"/>
    <property type="match status" value="1"/>
</dbReference>
<dbReference type="InterPro" id="IPR011006">
    <property type="entry name" value="CheY-like_superfamily"/>
</dbReference>
<keyword evidence="1 3" id="KW-0238">DNA-binding</keyword>
<dbReference type="InterPro" id="IPR001867">
    <property type="entry name" value="OmpR/PhoB-type_DNA-bd"/>
</dbReference>
<name>A0ABP3DF48_9ACTN</name>
<dbReference type="InterPro" id="IPR001789">
    <property type="entry name" value="Sig_transdc_resp-reg_receiver"/>
</dbReference>
<evidence type="ECO:0000313" key="7">
    <source>
        <dbReference type="Proteomes" id="UP001500967"/>
    </source>
</evidence>
<dbReference type="SMART" id="SM00862">
    <property type="entry name" value="Trans_reg_C"/>
    <property type="match status" value="1"/>
</dbReference>
<feature type="DNA-binding region" description="OmpR/PhoB-type" evidence="3">
    <location>
        <begin position="146"/>
        <end position="243"/>
    </location>
</feature>
<dbReference type="RefSeq" id="WP_344647691.1">
    <property type="nucleotide sequence ID" value="NZ_BAAAGX010000006.1"/>
</dbReference>
<reference evidence="7" key="1">
    <citation type="journal article" date="2019" name="Int. J. Syst. Evol. Microbiol.">
        <title>The Global Catalogue of Microorganisms (GCM) 10K type strain sequencing project: providing services to taxonomists for standard genome sequencing and annotation.</title>
        <authorList>
            <consortium name="The Broad Institute Genomics Platform"/>
            <consortium name="The Broad Institute Genome Sequencing Center for Infectious Disease"/>
            <person name="Wu L."/>
            <person name="Ma J."/>
        </authorList>
    </citation>
    <scope>NUCLEOTIDE SEQUENCE [LARGE SCALE GENOMIC DNA]</scope>
    <source>
        <strain evidence="7">JCM 10425</strain>
    </source>
</reference>
<evidence type="ECO:0000259" key="5">
    <source>
        <dbReference type="PROSITE" id="PS51755"/>
    </source>
</evidence>
<dbReference type="Gene3D" id="1.10.10.10">
    <property type="entry name" value="Winged helix-like DNA-binding domain superfamily/Winged helix DNA-binding domain"/>
    <property type="match status" value="1"/>
</dbReference>
<organism evidence="6 7">
    <name type="scientific">Cryptosporangium japonicum</name>
    <dbReference type="NCBI Taxonomy" id="80872"/>
    <lineage>
        <taxon>Bacteria</taxon>
        <taxon>Bacillati</taxon>
        <taxon>Actinomycetota</taxon>
        <taxon>Actinomycetes</taxon>
        <taxon>Cryptosporangiales</taxon>
        <taxon>Cryptosporangiaceae</taxon>
        <taxon>Cryptosporangium</taxon>
    </lineage>
</organism>
<evidence type="ECO:0000256" key="1">
    <source>
        <dbReference type="ARBA" id="ARBA00023125"/>
    </source>
</evidence>
<dbReference type="PROSITE" id="PS51755">
    <property type="entry name" value="OMPR_PHOB"/>
    <property type="match status" value="1"/>
</dbReference>
<dbReference type="Gene3D" id="3.40.50.2300">
    <property type="match status" value="1"/>
</dbReference>
<feature type="modified residue" description="4-aspartylphosphate" evidence="2">
    <location>
        <position position="61"/>
    </location>
</feature>
<dbReference type="EMBL" id="BAAAGX010000006">
    <property type="protein sequence ID" value="GAA0227974.1"/>
    <property type="molecule type" value="Genomic_DNA"/>
</dbReference>